<accession>A0ABQ5U5N6</accession>
<gene>
    <name evidence="1" type="ORF">GCM10007924_23990</name>
</gene>
<sequence>MADVILCADLTASSHTYYLIDEDSKTVMSSRLSLSVEYQKNNPVDAMKILAGFVDETQVTAVVYFAESNLVAEENLFLIFLDGFTSIPVTRLFAYDVLEDIQGVTIADLRRGLTCMGGLALSNNSKPTIVLSFGETTNIDCIQTDYVRVEKVTLPPFGPHLQNALLEYPSHMNWDLGAAVDGDCVTVDRYFRIMRDTIVRGVQKFNLNAGQEYVLVITGDALPLDQNDLFAALGVPMPFCQIIGYYSNLMVEGMYRFQSSTNNPKITDAVEL</sequence>
<comment type="caution">
    <text evidence="1">The sequence shown here is derived from an EMBL/GenBank/DDBJ whole genome shotgun (WGS) entry which is preliminary data.</text>
</comment>
<proteinExistence type="predicted"/>
<dbReference type="EMBL" id="BSNF01000008">
    <property type="protein sequence ID" value="GLQ07178.1"/>
    <property type="molecule type" value="Genomic_DNA"/>
</dbReference>
<protein>
    <recommendedName>
        <fullName evidence="3">VWFA domain-containing protein</fullName>
    </recommendedName>
</protein>
<dbReference type="RefSeq" id="WP_169561241.1">
    <property type="nucleotide sequence ID" value="NZ_BSNF01000008.1"/>
</dbReference>
<evidence type="ECO:0000313" key="2">
    <source>
        <dbReference type="Proteomes" id="UP001161409"/>
    </source>
</evidence>
<keyword evidence="2" id="KW-1185">Reference proteome</keyword>
<reference evidence="1" key="1">
    <citation type="journal article" date="2014" name="Int. J. Syst. Evol. Microbiol.">
        <title>Complete genome of a new Firmicutes species belonging to the dominant human colonic microbiota ('Ruminococcus bicirculans') reveals two chromosomes and a selective capacity to utilize plant glucans.</title>
        <authorList>
            <consortium name="NISC Comparative Sequencing Program"/>
            <person name="Wegmann U."/>
            <person name="Louis P."/>
            <person name="Goesmann A."/>
            <person name="Henrissat B."/>
            <person name="Duncan S.H."/>
            <person name="Flint H.J."/>
        </authorList>
    </citation>
    <scope>NUCLEOTIDE SEQUENCE</scope>
    <source>
        <strain evidence="1">NBRC 103408</strain>
    </source>
</reference>
<evidence type="ECO:0008006" key="3">
    <source>
        <dbReference type="Google" id="ProtNLM"/>
    </source>
</evidence>
<organism evidence="1 2">
    <name type="scientific">Sneathiella chinensis</name>
    <dbReference type="NCBI Taxonomy" id="349750"/>
    <lineage>
        <taxon>Bacteria</taxon>
        <taxon>Pseudomonadati</taxon>
        <taxon>Pseudomonadota</taxon>
        <taxon>Alphaproteobacteria</taxon>
        <taxon>Sneathiellales</taxon>
        <taxon>Sneathiellaceae</taxon>
        <taxon>Sneathiella</taxon>
    </lineage>
</organism>
<name>A0ABQ5U5N6_9PROT</name>
<dbReference type="Proteomes" id="UP001161409">
    <property type="component" value="Unassembled WGS sequence"/>
</dbReference>
<evidence type="ECO:0000313" key="1">
    <source>
        <dbReference type="EMBL" id="GLQ07178.1"/>
    </source>
</evidence>
<reference evidence="1" key="2">
    <citation type="submission" date="2023-01" db="EMBL/GenBank/DDBJ databases">
        <title>Draft genome sequence of Sneathiella chinensis strain NBRC 103408.</title>
        <authorList>
            <person name="Sun Q."/>
            <person name="Mori K."/>
        </authorList>
    </citation>
    <scope>NUCLEOTIDE SEQUENCE</scope>
    <source>
        <strain evidence="1">NBRC 103408</strain>
    </source>
</reference>